<dbReference type="InterPro" id="IPR013059">
    <property type="entry name" value="Trp_tyr_transpt"/>
</dbReference>
<sequence>MYEERFLMSSKILGGSLIVAGTAIGAGVLAVPVLTAYAGFFPTVLLYSLSWLFSMLSGLCLLEVMTWFKEKQQINMLSMAQYTLGGIGKICLWVVYLFLFYSLLIAYFCEGGNILFRIFGCQGCSLTWIRHLAPLGFALIICPALLLGTKVIDYCNRFFVFGLGVAFIAFCILGVFKLKPEFLLRTSWIESIDNLPVLFLSFGFHNVVPSLYYYLDKKVADVKKSIIIGSLFPLILYIIWEGLVLGVVPMNFLIDAHAHGYTAVESMKNALQCSLFYVAGEFFGFFALISSLLGVSLGLMDFLSDAFHWNKKTHSFSMLFLTIMLPLAWAMCYPEIVLKCLHYAGGIGASLIIGVAPLLMVWKGRYGKHSYKAKHLVPGGKIVLLLMFLVIVINFGSIYYGFK</sequence>
<evidence type="ECO:0000256" key="2">
    <source>
        <dbReference type="ARBA" id="ARBA00022448"/>
    </source>
</evidence>
<dbReference type="KEGG" id="cav:M832_05600"/>
<dbReference type="GO" id="GO:0005886">
    <property type="term" value="C:plasma membrane"/>
    <property type="evidence" value="ECO:0007669"/>
    <property type="project" value="UniProtKB-SubCell"/>
</dbReference>
<feature type="transmembrane region" description="Helical" evidence="9">
    <location>
        <begin position="316"/>
        <end position="336"/>
    </location>
</feature>
<dbReference type="EMBL" id="CP006571">
    <property type="protein sequence ID" value="AHK63423.1"/>
    <property type="molecule type" value="Genomic_DNA"/>
</dbReference>
<feature type="transmembrane region" description="Helical" evidence="9">
    <location>
        <begin position="342"/>
        <end position="362"/>
    </location>
</feature>
<feature type="transmembrane region" description="Helical" evidence="9">
    <location>
        <begin position="128"/>
        <end position="146"/>
    </location>
</feature>
<dbReference type="InterPro" id="IPR018227">
    <property type="entry name" value="Amino_acid_transport_2"/>
</dbReference>
<dbReference type="PANTHER" id="PTHR32195:SF26">
    <property type="entry name" value="TRYPTOPHAN OR TYROSINE TRANSPORTER PROTEIN"/>
    <property type="match status" value="1"/>
</dbReference>
<evidence type="ECO:0000256" key="6">
    <source>
        <dbReference type="ARBA" id="ARBA00022970"/>
    </source>
</evidence>
<keyword evidence="6" id="KW-0029">Amino-acid transport</keyword>
<dbReference type="AlphaFoldDB" id="W8JRD9"/>
<dbReference type="Pfam" id="PF03222">
    <property type="entry name" value="Trp_Tyr_perm"/>
    <property type="match status" value="1"/>
</dbReference>
<dbReference type="Gene3D" id="1.20.1740.10">
    <property type="entry name" value="Amino acid/polyamine transporter I"/>
    <property type="match status" value="1"/>
</dbReference>
<feature type="transmembrane region" description="Helical" evidence="9">
    <location>
        <begin position="382"/>
        <end position="402"/>
    </location>
</feature>
<evidence type="ECO:0000256" key="3">
    <source>
        <dbReference type="ARBA" id="ARBA00022475"/>
    </source>
</evidence>
<feature type="transmembrane region" description="Helical" evidence="9">
    <location>
        <begin position="227"/>
        <end position="254"/>
    </location>
</feature>
<keyword evidence="8 9" id="KW-0472">Membrane</keyword>
<feature type="transmembrane region" description="Helical" evidence="9">
    <location>
        <begin position="158"/>
        <end position="176"/>
    </location>
</feature>
<evidence type="ECO:0000256" key="5">
    <source>
        <dbReference type="ARBA" id="ARBA00022692"/>
    </source>
</evidence>
<dbReference type="HOGENOM" id="CLU_038102_1_0_0"/>
<evidence type="ECO:0000256" key="4">
    <source>
        <dbReference type="ARBA" id="ARBA00022519"/>
    </source>
</evidence>
<keyword evidence="2" id="KW-0813">Transport</keyword>
<keyword evidence="3" id="KW-1003">Cell membrane</keyword>
<dbReference type="Proteomes" id="UP000019433">
    <property type="component" value="Chromosome"/>
</dbReference>
<feature type="transmembrane region" description="Helical" evidence="9">
    <location>
        <begin position="44"/>
        <end position="65"/>
    </location>
</feature>
<dbReference type="STRING" id="1229831.M832_05600"/>
<feature type="transmembrane region" description="Helical" evidence="9">
    <location>
        <begin position="12"/>
        <end position="38"/>
    </location>
</feature>
<gene>
    <name evidence="10" type="ORF">M832_05600</name>
</gene>
<organism evidence="10 11">
    <name type="scientific">Chlamydia avium 10DC88</name>
    <dbReference type="NCBI Taxonomy" id="1229831"/>
    <lineage>
        <taxon>Bacteria</taxon>
        <taxon>Pseudomonadati</taxon>
        <taxon>Chlamydiota</taxon>
        <taxon>Chlamydiia</taxon>
        <taxon>Chlamydiales</taxon>
        <taxon>Chlamydiaceae</taxon>
        <taxon>Chlamydia/Chlamydophila group</taxon>
        <taxon>Chlamydia</taxon>
    </lineage>
</organism>
<comment type="subcellular location">
    <subcellularLocation>
        <location evidence="1">Cell inner membrane</location>
        <topology evidence="1">Multi-pass membrane protein</topology>
    </subcellularLocation>
</comment>
<reference evidence="10 11" key="1">
    <citation type="journal article" date="2014" name="Syst. Appl. Microbiol.">
        <title>Evidence for the existence of two new members of the family Chlamydiaceae and proposal of Chlamydia avium sp. nov. and Chlamydia gallinacea sp. nov.</title>
        <authorList>
            <person name="Sachse K."/>
            <person name="Laroucau K."/>
            <person name="Riege K."/>
            <person name="Wehner S."/>
            <person name="Dilcher M."/>
            <person name="Creasy H.H."/>
            <person name="Weidmann M."/>
            <person name="Myers G."/>
            <person name="Vorimore F."/>
            <person name="Vicari N."/>
            <person name="Magnino S."/>
            <person name="Liebler-Tenorio E."/>
            <person name="Ruettger A."/>
            <person name="Bavoil P.M."/>
            <person name="Hufert F.T."/>
            <person name="Rossello-Mora R."/>
            <person name="Marz M."/>
        </authorList>
    </citation>
    <scope>NUCLEOTIDE SEQUENCE [LARGE SCALE GENOMIC DNA]</scope>
    <source>
        <strain evidence="10 11">10DC88</strain>
    </source>
</reference>
<evidence type="ECO:0000313" key="10">
    <source>
        <dbReference type="EMBL" id="AHK63423.1"/>
    </source>
</evidence>
<feature type="transmembrane region" description="Helical" evidence="9">
    <location>
        <begin position="274"/>
        <end position="295"/>
    </location>
</feature>
<dbReference type="PANTHER" id="PTHR32195">
    <property type="entry name" value="OS07G0662800 PROTEIN"/>
    <property type="match status" value="1"/>
</dbReference>
<dbReference type="eggNOG" id="COG0814">
    <property type="taxonomic scope" value="Bacteria"/>
</dbReference>
<keyword evidence="5 9" id="KW-0812">Transmembrane</keyword>
<accession>W8JRD9</accession>
<feature type="transmembrane region" description="Helical" evidence="9">
    <location>
        <begin position="86"/>
        <end position="108"/>
    </location>
</feature>
<dbReference type="GO" id="GO:0015173">
    <property type="term" value="F:aromatic amino acid transmembrane transporter activity"/>
    <property type="evidence" value="ECO:0007669"/>
    <property type="project" value="InterPro"/>
</dbReference>
<evidence type="ECO:0000256" key="1">
    <source>
        <dbReference type="ARBA" id="ARBA00004429"/>
    </source>
</evidence>
<evidence type="ECO:0000256" key="8">
    <source>
        <dbReference type="ARBA" id="ARBA00023136"/>
    </source>
</evidence>
<evidence type="ECO:0000313" key="11">
    <source>
        <dbReference type="Proteomes" id="UP000019433"/>
    </source>
</evidence>
<dbReference type="GO" id="GO:0003333">
    <property type="term" value="P:amino acid transmembrane transport"/>
    <property type="evidence" value="ECO:0007669"/>
    <property type="project" value="InterPro"/>
</dbReference>
<evidence type="ECO:0000256" key="7">
    <source>
        <dbReference type="ARBA" id="ARBA00022989"/>
    </source>
</evidence>
<dbReference type="PRINTS" id="PR00166">
    <property type="entry name" value="AROAAPRMEASE"/>
</dbReference>
<protein>
    <submittedName>
        <fullName evidence="10">Aromatic amino acid transport family protein</fullName>
    </submittedName>
</protein>
<evidence type="ECO:0000256" key="9">
    <source>
        <dbReference type="SAM" id="Phobius"/>
    </source>
</evidence>
<name>W8JRD9_9CHLA</name>
<keyword evidence="4" id="KW-0997">Cell inner membrane</keyword>
<proteinExistence type="predicted"/>
<keyword evidence="7 9" id="KW-1133">Transmembrane helix</keyword>
<dbReference type="NCBIfam" id="TIGR00837">
    <property type="entry name" value="araaP"/>
    <property type="match status" value="1"/>
</dbReference>
<dbReference type="PATRIC" id="fig|1229831.3.peg.569"/>